<organism evidence="1 2">
    <name type="scientific">Gossypium australe</name>
    <dbReference type="NCBI Taxonomy" id="47621"/>
    <lineage>
        <taxon>Eukaryota</taxon>
        <taxon>Viridiplantae</taxon>
        <taxon>Streptophyta</taxon>
        <taxon>Embryophyta</taxon>
        <taxon>Tracheophyta</taxon>
        <taxon>Spermatophyta</taxon>
        <taxon>Magnoliopsida</taxon>
        <taxon>eudicotyledons</taxon>
        <taxon>Gunneridae</taxon>
        <taxon>Pentapetalae</taxon>
        <taxon>rosids</taxon>
        <taxon>malvids</taxon>
        <taxon>Malvales</taxon>
        <taxon>Malvaceae</taxon>
        <taxon>Malvoideae</taxon>
        <taxon>Gossypium</taxon>
    </lineage>
</organism>
<dbReference type="InterPro" id="IPR043128">
    <property type="entry name" value="Rev_trsase/Diguanyl_cyclase"/>
</dbReference>
<dbReference type="SUPFAM" id="SSF56672">
    <property type="entry name" value="DNA/RNA polymerases"/>
    <property type="match status" value="1"/>
</dbReference>
<proteinExistence type="predicted"/>
<reference evidence="2" key="1">
    <citation type="journal article" date="2019" name="Plant Biotechnol. J.">
        <title>Genome sequencing of the Australian wild diploid species Gossypium australe highlights disease resistance and delayed gland morphogenesis.</title>
        <authorList>
            <person name="Cai Y."/>
            <person name="Cai X."/>
            <person name="Wang Q."/>
            <person name="Wang P."/>
            <person name="Zhang Y."/>
            <person name="Cai C."/>
            <person name="Xu Y."/>
            <person name="Wang K."/>
            <person name="Zhou Z."/>
            <person name="Wang C."/>
            <person name="Geng S."/>
            <person name="Li B."/>
            <person name="Dong Q."/>
            <person name="Hou Y."/>
            <person name="Wang H."/>
            <person name="Ai P."/>
            <person name="Liu Z."/>
            <person name="Yi F."/>
            <person name="Sun M."/>
            <person name="An G."/>
            <person name="Cheng J."/>
            <person name="Zhang Y."/>
            <person name="Shi Q."/>
            <person name="Xie Y."/>
            <person name="Shi X."/>
            <person name="Chang Y."/>
            <person name="Huang F."/>
            <person name="Chen Y."/>
            <person name="Hong S."/>
            <person name="Mi L."/>
            <person name="Sun Q."/>
            <person name="Zhang L."/>
            <person name="Zhou B."/>
            <person name="Peng R."/>
            <person name="Zhang X."/>
            <person name="Liu F."/>
        </authorList>
    </citation>
    <scope>NUCLEOTIDE SEQUENCE [LARGE SCALE GENOMIC DNA]</scope>
    <source>
        <strain evidence="2">cv. PA1801</strain>
    </source>
</reference>
<sequence length="173" mass="19711">MVNCKQKYIVLKCQNSELLPIESDKLDGLSNVISAISAQKYIRKGYDAYLAYVLDNKVFELKIKSVPVVCEFLDVFPQELPRLPPAREVEFSIDLVPGTTSISIAPYRMAPTELNELKAQLQELTERGFARPNSSPWGAPVLFVKKKYGSLRYLNKVIIKNKYPLPRIDDLFE</sequence>
<dbReference type="Gene3D" id="3.10.10.10">
    <property type="entry name" value="HIV Type 1 Reverse Transcriptase, subunit A, domain 1"/>
    <property type="match status" value="1"/>
</dbReference>
<dbReference type="PANTHER" id="PTHR15503:SF45">
    <property type="entry name" value="RNA-DIRECTED DNA POLYMERASE HOMOLOG"/>
    <property type="match status" value="1"/>
</dbReference>
<dbReference type="AlphaFoldDB" id="A0A5B6W6D6"/>
<dbReference type="InterPro" id="IPR032567">
    <property type="entry name" value="RTL1-rel"/>
</dbReference>
<dbReference type="InterPro" id="IPR043502">
    <property type="entry name" value="DNA/RNA_pol_sf"/>
</dbReference>
<protein>
    <submittedName>
        <fullName evidence="1">Retrotransposon protein</fullName>
    </submittedName>
</protein>
<name>A0A5B6W6D6_9ROSI</name>
<dbReference type="PANTHER" id="PTHR15503">
    <property type="entry name" value="LDOC1 RELATED"/>
    <property type="match status" value="1"/>
</dbReference>
<dbReference type="Proteomes" id="UP000325315">
    <property type="component" value="Unassembled WGS sequence"/>
</dbReference>
<dbReference type="OrthoDB" id="437338at2759"/>
<keyword evidence="2" id="KW-1185">Reference proteome</keyword>
<comment type="caution">
    <text evidence="1">The sequence shown here is derived from an EMBL/GenBank/DDBJ whole genome shotgun (WGS) entry which is preliminary data.</text>
</comment>
<dbReference type="EMBL" id="SMMG02000004">
    <property type="protein sequence ID" value="KAA3477459.1"/>
    <property type="molecule type" value="Genomic_DNA"/>
</dbReference>
<accession>A0A5B6W6D6</accession>
<evidence type="ECO:0000313" key="1">
    <source>
        <dbReference type="EMBL" id="KAA3477459.1"/>
    </source>
</evidence>
<dbReference type="Gene3D" id="3.30.70.270">
    <property type="match status" value="1"/>
</dbReference>
<gene>
    <name evidence="1" type="ORF">EPI10_011344</name>
</gene>
<evidence type="ECO:0000313" key="2">
    <source>
        <dbReference type="Proteomes" id="UP000325315"/>
    </source>
</evidence>